<dbReference type="EMBL" id="RCHS01002894">
    <property type="protein sequence ID" value="RMX45071.1"/>
    <property type="molecule type" value="Genomic_DNA"/>
</dbReference>
<dbReference type="OrthoDB" id="5984638at2759"/>
<evidence type="ECO:0000313" key="2">
    <source>
        <dbReference type="EMBL" id="RMX45071.1"/>
    </source>
</evidence>
<accession>A0A3M6TUQ4</accession>
<evidence type="ECO:0000313" key="3">
    <source>
        <dbReference type="Proteomes" id="UP000275408"/>
    </source>
</evidence>
<dbReference type="Gene3D" id="3.30.70.270">
    <property type="match status" value="1"/>
</dbReference>
<proteinExistence type="predicted"/>
<evidence type="ECO:0000259" key="1">
    <source>
        <dbReference type="Pfam" id="PF00078"/>
    </source>
</evidence>
<sequence length="291" mass="33378">MSANEWRGNHPPLPSNEVGSLRQLGNLVRKLRSQGTIERYDQVIQDQIEAGIVERVSGPVTGRREFYIPHKPVLRESAETTKLRVVYDASARANSGAPSLNECLNPRPPLQNQLWNVLVRAHFHPVAIAGDIKQAFLRVRIREEDRDALRFHWLKDLNSQTVEALRFTRALFGLTCSPFLLGGVVQHLLESCREKYPEIVRETERSLYVDDLISGGPTQAKAETIKSASVEIFAKGTFELHKWHSNVKELETTCSVPASEEETYAKEQYLKERWSFSTWSTVEQRERYHQR</sequence>
<gene>
    <name evidence="2" type="ORF">pdam_00023641</name>
</gene>
<protein>
    <recommendedName>
        <fullName evidence="1">Reverse transcriptase domain-containing protein</fullName>
    </recommendedName>
</protein>
<dbReference type="InterPro" id="IPR043128">
    <property type="entry name" value="Rev_trsase/Diguanyl_cyclase"/>
</dbReference>
<dbReference type="Proteomes" id="UP000275408">
    <property type="component" value="Unassembled WGS sequence"/>
</dbReference>
<keyword evidence="3" id="KW-1185">Reference proteome</keyword>
<dbReference type="AlphaFoldDB" id="A0A3M6TUQ4"/>
<dbReference type="PANTHER" id="PTHR47331:SF1">
    <property type="entry name" value="GAG-LIKE PROTEIN"/>
    <property type="match status" value="1"/>
</dbReference>
<feature type="domain" description="Reverse transcriptase" evidence="1">
    <location>
        <begin position="126"/>
        <end position="239"/>
    </location>
</feature>
<dbReference type="SUPFAM" id="SSF56672">
    <property type="entry name" value="DNA/RNA polymerases"/>
    <property type="match status" value="1"/>
</dbReference>
<organism evidence="2 3">
    <name type="scientific">Pocillopora damicornis</name>
    <name type="common">Cauliflower coral</name>
    <name type="synonym">Millepora damicornis</name>
    <dbReference type="NCBI Taxonomy" id="46731"/>
    <lineage>
        <taxon>Eukaryota</taxon>
        <taxon>Metazoa</taxon>
        <taxon>Cnidaria</taxon>
        <taxon>Anthozoa</taxon>
        <taxon>Hexacorallia</taxon>
        <taxon>Scleractinia</taxon>
        <taxon>Astrocoeniina</taxon>
        <taxon>Pocilloporidae</taxon>
        <taxon>Pocillopora</taxon>
    </lineage>
</organism>
<dbReference type="Gene3D" id="3.10.10.10">
    <property type="entry name" value="HIV Type 1 Reverse Transcriptase, subunit A, domain 1"/>
    <property type="match status" value="1"/>
</dbReference>
<dbReference type="InterPro" id="IPR000477">
    <property type="entry name" value="RT_dom"/>
</dbReference>
<reference evidence="2 3" key="1">
    <citation type="journal article" date="2018" name="Sci. Rep.">
        <title>Comparative analysis of the Pocillopora damicornis genome highlights role of immune system in coral evolution.</title>
        <authorList>
            <person name="Cunning R."/>
            <person name="Bay R.A."/>
            <person name="Gillette P."/>
            <person name="Baker A.C."/>
            <person name="Traylor-Knowles N."/>
        </authorList>
    </citation>
    <scope>NUCLEOTIDE SEQUENCE [LARGE SCALE GENOMIC DNA]</scope>
    <source>
        <strain evidence="2">RSMAS</strain>
        <tissue evidence="2">Whole animal</tissue>
    </source>
</reference>
<dbReference type="InterPro" id="IPR043502">
    <property type="entry name" value="DNA/RNA_pol_sf"/>
</dbReference>
<dbReference type="PANTHER" id="PTHR47331">
    <property type="entry name" value="PHD-TYPE DOMAIN-CONTAINING PROTEIN"/>
    <property type="match status" value="1"/>
</dbReference>
<comment type="caution">
    <text evidence="2">The sequence shown here is derived from an EMBL/GenBank/DDBJ whole genome shotgun (WGS) entry which is preliminary data.</text>
</comment>
<name>A0A3M6TUQ4_POCDA</name>
<dbReference type="Pfam" id="PF00078">
    <property type="entry name" value="RVT_1"/>
    <property type="match status" value="1"/>
</dbReference>
<feature type="non-terminal residue" evidence="2">
    <location>
        <position position="291"/>
    </location>
</feature>